<evidence type="ECO:0000313" key="2">
    <source>
        <dbReference type="Proteomes" id="UP001595530"/>
    </source>
</evidence>
<keyword evidence="2" id="KW-1185">Reference proteome</keyword>
<evidence type="ECO:0000313" key="1">
    <source>
        <dbReference type="EMBL" id="MFC3110913.1"/>
    </source>
</evidence>
<organism evidence="1 2">
    <name type="scientific">Undibacterium arcticum</name>
    <dbReference type="NCBI Taxonomy" id="1762892"/>
    <lineage>
        <taxon>Bacteria</taxon>
        <taxon>Pseudomonadati</taxon>
        <taxon>Pseudomonadota</taxon>
        <taxon>Betaproteobacteria</taxon>
        <taxon>Burkholderiales</taxon>
        <taxon>Oxalobacteraceae</taxon>
        <taxon>Undibacterium</taxon>
    </lineage>
</organism>
<name>A0ABV7F759_9BURK</name>
<sequence>MNKIVSSVDEDSLLDAANSGVPVDEAGIGEDEMLPDAVPFIVPGVAEK</sequence>
<gene>
    <name evidence="1" type="ORF">ACFOFO_23660</name>
</gene>
<protein>
    <submittedName>
        <fullName evidence="1">Uncharacterized protein</fullName>
    </submittedName>
</protein>
<dbReference type="RefSeq" id="WP_390329657.1">
    <property type="nucleotide sequence ID" value="NZ_JBHRTP010000091.1"/>
</dbReference>
<dbReference type="EMBL" id="JBHRTP010000091">
    <property type="protein sequence ID" value="MFC3110913.1"/>
    <property type="molecule type" value="Genomic_DNA"/>
</dbReference>
<comment type="caution">
    <text evidence="1">The sequence shown here is derived from an EMBL/GenBank/DDBJ whole genome shotgun (WGS) entry which is preliminary data.</text>
</comment>
<proteinExistence type="predicted"/>
<dbReference type="Proteomes" id="UP001595530">
    <property type="component" value="Unassembled WGS sequence"/>
</dbReference>
<reference evidence="2" key="1">
    <citation type="journal article" date="2019" name="Int. J. Syst. Evol. Microbiol.">
        <title>The Global Catalogue of Microorganisms (GCM) 10K type strain sequencing project: providing services to taxonomists for standard genome sequencing and annotation.</title>
        <authorList>
            <consortium name="The Broad Institute Genomics Platform"/>
            <consortium name="The Broad Institute Genome Sequencing Center for Infectious Disease"/>
            <person name="Wu L."/>
            <person name="Ma J."/>
        </authorList>
    </citation>
    <scope>NUCLEOTIDE SEQUENCE [LARGE SCALE GENOMIC DNA]</scope>
    <source>
        <strain evidence="2">KCTC 42986</strain>
    </source>
</reference>
<accession>A0ABV7F759</accession>